<dbReference type="STRING" id="155865.SAMN05216515_10614"/>
<keyword evidence="5 10" id="KW-0697">Rotamase</keyword>
<dbReference type="InterPro" id="IPR005215">
    <property type="entry name" value="Trig_fac"/>
</dbReference>
<keyword evidence="4" id="KW-0132">Cell division</keyword>
<gene>
    <name evidence="13" type="ORF">SAMN05216508_10513</name>
</gene>
<dbReference type="AlphaFoldDB" id="A0A1I7G6W7"/>
<dbReference type="InterPro" id="IPR001179">
    <property type="entry name" value="PPIase_FKBP_dom"/>
</dbReference>
<dbReference type="Pfam" id="PF00254">
    <property type="entry name" value="FKBP_C"/>
    <property type="match status" value="1"/>
</dbReference>
<evidence type="ECO:0000259" key="12">
    <source>
        <dbReference type="PROSITE" id="PS50059"/>
    </source>
</evidence>
<dbReference type="RefSeq" id="WP_090470506.1">
    <property type="nucleotide sequence ID" value="NZ_FOWF01000006.1"/>
</dbReference>
<keyword evidence="8" id="KW-0131">Cell cycle</keyword>
<dbReference type="GO" id="GO:0015031">
    <property type="term" value="P:protein transport"/>
    <property type="evidence" value="ECO:0007669"/>
    <property type="project" value="InterPro"/>
</dbReference>
<name>A0A1I7G6W7_9FIRM</name>
<dbReference type="Gene3D" id="1.10.3120.10">
    <property type="entry name" value="Trigger factor, C-terminal domain"/>
    <property type="match status" value="1"/>
</dbReference>
<comment type="function">
    <text evidence="9">Involved in protein export. Acts as a chaperone by maintaining the newly synthesized protein in an open conformation. Functions as a peptidyl-prolyl cis-trans isomerase.</text>
</comment>
<dbReference type="InterPro" id="IPR027304">
    <property type="entry name" value="Trigger_fact/SurA_dom_sf"/>
</dbReference>
<keyword evidence="14" id="KW-1185">Reference proteome</keyword>
<comment type="similarity">
    <text evidence="3">Belongs to the FKBP-type PPIase family. Tig subfamily.</text>
</comment>
<evidence type="ECO:0000256" key="7">
    <source>
        <dbReference type="ARBA" id="ARBA00023235"/>
    </source>
</evidence>
<evidence type="ECO:0000256" key="10">
    <source>
        <dbReference type="PROSITE-ProRule" id="PRU00277"/>
    </source>
</evidence>
<protein>
    <recommendedName>
        <fullName evidence="10">peptidylprolyl isomerase</fullName>
        <ecNumber evidence="10">5.2.1.8</ecNumber>
    </recommendedName>
</protein>
<evidence type="ECO:0000313" key="14">
    <source>
        <dbReference type="Proteomes" id="UP000198817"/>
    </source>
</evidence>
<evidence type="ECO:0000256" key="3">
    <source>
        <dbReference type="ARBA" id="ARBA00005464"/>
    </source>
</evidence>
<dbReference type="InterPro" id="IPR037041">
    <property type="entry name" value="Trigger_fac_C_sf"/>
</dbReference>
<dbReference type="PROSITE" id="PS50059">
    <property type="entry name" value="FKBP_PPIASE"/>
    <property type="match status" value="1"/>
</dbReference>
<keyword evidence="11" id="KW-0472">Membrane</keyword>
<dbReference type="SUPFAM" id="SSF54534">
    <property type="entry name" value="FKBP-like"/>
    <property type="match status" value="1"/>
</dbReference>
<dbReference type="GO" id="GO:0051301">
    <property type="term" value="P:cell division"/>
    <property type="evidence" value="ECO:0007669"/>
    <property type="project" value="UniProtKB-KW"/>
</dbReference>
<dbReference type="NCBIfam" id="TIGR00115">
    <property type="entry name" value="tig"/>
    <property type="match status" value="1"/>
</dbReference>
<dbReference type="GO" id="GO:0003755">
    <property type="term" value="F:peptidyl-prolyl cis-trans isomerase activity"/>
    <property type="evidence" value="ECO:0007669"/>
    <property type="project" value="UniProtKB-KW"/>
</dbReference>
<keyword evidence="11" id="KW-0812">Transmembrane</keyword>
<comment type="catalytic activity">
    <reaction evidence="1 10">
        <text>[protein]-peptidylproline (omega=180) = [protein]-peptidylproline (omega=0)</text>
        <dbReference type="Rhea" id="RHEA:16237"/>
        <dbReference type="Rhea" id="RHEA-COMP:10747"/>
        <dbReference type="Rhea" id="RHEA-COMP:10748"/>
        <dbReference type="ChEBI" id="CHEBI:83833"/>
        <dbReference type="ChEBI" id="CHEBI:83834"/>
        <dbReference type="EC" id="5.2.1.8"/>
    </reaction>
</comment>
<keyword evidence="11" id="KW-1133">Transmembrane helix</keyword>
<proteinExistence type="inferred from homology"/>
<dbReference type="EC" id="5.2.1.8" evidence="10"/>
<evidence type="ECO:0000256" key="8">
    <source>
        <dbReference type="ARBA" id="ARBA00023306"/>
    </source>
</evidence>
<dbReference type="FunFam" id="3.10.50.40:FF:000001">
    <property type="entry name" value="Trigger factor"/>
    <property type="match status" value="1"/>
</dbReference>
<evidence type="ECO:0000313" key="13">
    <source>
        <dbReference type="EMBL" id="SFU44158.1"/>
    </source>
</evidence>
<dbReference type="Proteomes" id="UP000198817">
    <property type="component" value="Unassembled WGS sequence"/>
</dbReference>
<sequence>MTKTKKIIIGVIILAVAVCAVFVTLFEIGFFEKSNYKFLNYDKYVKVGKYKGLKYTAKKVSVTQKEIDQEITSRRTSAQTQKSVKSGTLAKGDVANISYVGKIDGKKFEGGSASDYDLTLGSNSMIKGFESGLIGHKVGDKVKLNLTFPKDYGTKKLRNKKAVFEVTINAKKVTVTPKYDTAFIKQNTGNKYSTKEDYEKYIKDYLTKQKEATALSEVKSDLWSQVVTASKSTGKYPKKQLAYEKEKFTNQYKNYAKNYNMSFKTFLKAQGMTEKTFNKKANEYAKTVVKQKCVMYSIAKKEGIKVTDKQYKAYLKKMLKNAGYTESSFQSQYGMTIEKYGEENDFKTAYMLSKVVDNIYSSAKKTK</sequence>
<organism evidence="13 14">
    <name type="scientific">Eubacterium pyruvativorans</name>
    <dbReference type="NCBI Taxonomy" id="155865"/>
    <lineage>
        <taxon>Bacteria</taxon>
        <taxon>Bacillati</taxon>
        <taxon>Bacillota</taxon>
        <taxon>Clostridia</taxon>
        <taxon>Eubacteriales</taxon>
        <taxon>Eubacteriaceae</taxon>
        <taxon>Eubacterium</taxon>
    </lineage>
</organism>
<feature type="transmembrane region" description="Helical" evidence="11">
    <location>
        <begin position="7"/>
        <end position="31"/>
    </location>
</feature>
<keyword evidence="7 10" id="KW-0413">Isomerase</keyword>
<evidence type="ECO:0000256" key="1">
    <source>
        <dbReference type="ARBA" id="ARBA00000971"/>
    </source>
</evidence>
<evidence type="ECO:0000256" key="6">
    <source>
        <dbReference type="ARBA" id="ARBA00023186"/>
    </source>
</evidence>
<evidence type="ECO:0000256" key="5">
    <source>
        <dbReference type="ARBA" id="ARBA00023110"/>
    </source>
</evidence>
<comment type="subcellular location">
    <subcellularLocation>
        <location evidence="2">Cytoplasm</location>
    </subcellularLocation>
</comment>
<dbReference type="InterPro" id="IPR046357">
    <property type="entry name" value="PPIase_dom_sf"/>
</dbReference>
<dbReference type="Gene3D" id="3.10.50.40">
    <property type="match status" value="1"/>
</dbReference>
<dbReference type="InterPro" id="IPR008880">
    <property type="entry name" value="Trigger_fac_C"/>
</dbReference>
<accession>A0A1I7G6W7</accession>
<evidence type="ECO:0000256" key="2">
    <source>
        <dbReference type="ARBA" id="ARBA00004496"/>
    </source>
</evidence>
<feature type="domain" description="PPIase FKBP-type" evidence="12">
    <location>
        <begin position="92"/>
        <end position="172"/>
    </location>
</feature>
<evidence type="ECO:0000256" key="4">
    <source>
        <dbReference type="ARBA" id="ARBA00022618"/>
    </source>
</evidence>
<dbReference type="SUPFAM" id="SSF109998">
    <property type="entry name" value="Triger factor/SurA peptide-binding domain-like"/>
    <property type="match status" value="1"/>
</dbReference>
<dbReference type="OrthoDB" id="9767721at2"/>
<evidence type="ECO:0000256" key="9">
    <source>
        <dbReference type="ARBA" id="ARBA00024849"/>
    </source>
</evidence>
<keyword evidence="6" id="KW-0143">Chaperone</keyword>
<dbReference type="GO" id="GO:0006457">
    <property type="term" value="P:protein folding"/>
    <property type="evidence" value="ECO:0007669"/>
    <property type="project" value="InterPro"/>
</dbReference>
<reference evidence="13 14" key="1">
    <citation type="submission" date="2016-10" db="EMBL/GenBank/DDBJ databases">
        <authorList>
            <person name="de Groot N.N."/>
        </authorList>
    </citation>
    <scope>NUCLEOTIDE SEQUENCE [LARGE SCALE GENOMIC DNA]</scope>
    <source>
        <strain evidence="13 14">KHGC13</strain>
    </source>
</reference>
<evidence type="ECO:0000256" key="11">
    <source>
        <dbReference type="SAM" id="Phobius"/>
    </source>
</evidence>
<dbReference type="GO" id="GO:0005737">
    <property type="term" value="C:cytoplasm"/>
    <property type="evidence" value="ECO:0007669"/>
    <property type="project" value="UniProtKB-SubCell"/>
</dbReference>
<dbReference type="Pfam" id="PF05698">
    <property type="entry name" value="Trigger_C"/>
    <property type="match status" value="1"/>
</dbReference>
<dbReference type="EMBL" id="FPBT01000005">
    <property type="protein sequence ID" value="SFU44158.1"/>
    <property type="molecule type" value="Genomic_DNA"/>
</dbReference>